<dbReference type="InterPro" id="IPR036907">
    <property type="entry name" value="5'-Nucleotdase_C_sf"/>
</dbReference>
<evidence type="ECO:0000256" key="10">
    <source>
        <dbReference type="ARBA" id="ARBA00023268"/>
    </source>
</evidence>
<dbReference type="InterPro" id="IPR006179">
    <property type="entry name" value="5_nucleotidase/apyrase"/>
</dbReference>
<proteinExistence type="inferred from homology"/>
<dbReference type="InterPro" id="IPR001119">
    <property type="entry name" value="SLH_dom"/>
</dbReference>
<dbReference type="EMBL" id="FTOC01000002">
    <property type="protein sequence ID" value="SIS40351.1"/>
    <property type="molecule type" value="Genomic_DNA"/>
</dbReference>
<name>A0A1N7ITQ3_9BACI</name>
<evidence type="ECO:0000256" key="3">
    <source>
        <dbReference type="ARBA" id="ARBA00001968"/>
    </source>
</evidence>
<dbReference type="Pfam" id="PF00395">
    <property type="entry name" value="SLH"/>
    <property type="match status" value="3"/>
</dbReference>
<dbReference type="GO" id="GO:0030288">
    <property type="term" value="C:outer membrane-bounded periplasmic space"/>
    <property type="evidence" value="ECO:0007669"/>
    <property type="project" value="TreeGrafter"/>
</dbReference>
<evidence type="ECO:0000256" key="1">
    <source>
        <dbReference type="ARBA" id="ARBA00000527"/>
    </source>
</evidence>
<dbReference type="PROSITE" id="PS00785">
    <property type="entry name" value="5_NUCLEOTIDASE_1"/>
    <property type="match status" value="1"/>
</dbReference>
<dbReference type="InterPro" id="IPR041827">
    <property type="entry name" value="CpdB_N"/>
</dbReference>
<evidence type="ECO:0000256" key="9">
    <source>
        <dbReference type="ARBA" id="ARBA00022801"/>
    </source>
</evidence>
<dbReference type="SUPFAM" id="SSF55816">
    <property type="entry name" value="5'-nucleotidase (syn. UDP-sugar hydrolase), C-terminal domain"/>
    <property type="match status" value="1"/>
</dbReference>
<feature type="domain" description="SLH" evidence="12">
    <location>
        <begin position="728"/>
        <end position="783"/>
    </location>
</feature>
<evidence type="ECO:0000256" key="6">
    <source>
        <dbReference type="ARBA" id="ARBA00022723"/>
    </source>
</evidence>
<dbReference type="STRING" id="570947.SAMN05421687_102176"/>
<evidence type="ECO:0000313" key="14">
    <source>
        <dbReference type="Proteomes" id="UP000187608"/>
    </source>
</evidence>
<feature type="domain" description="SLH" evidence="12">
    <location>
        <begin position="786"/>
        <end position="840"/>
    </location>
</feature>
<comment type="similarity">
    <text evidence="5">Belongs to the 5'-nucleotidase family.</text>
</comment>
<evidence type="ECO:0000256" key="4">
    <source>
        <dbReference type="ARBA" id="ARBA00004196"/>
    </source>
</evidence>
<comment type="catalytic activity">
    <reaction evidence="1">
        <text>a ribonucleoside 3'-phosphate + H2O = a ribonucleoside + phosphate</text>
        <dbReference type="Rhea" id="RHEA:10144"/>
        <dbReference type="ChEBI" id="CHEBI:13197"/>
        <dbReference type="ChEBI" id="CHEBI:15377"/>
        <dbReference type="ChEBI" id="CHEBI:18254"/>
        <dbReference type="ChEBI" id="CHEBI:43474"/>
        <dbReference type="EC" id="3.1.3.6"/>
    </reaction>
</comment>
<reference evidence="14" key="1">
    <citation type="submission" date="2017-01" db="EMBL/GenBank/DDBJ databases">
        <authorList>
            <person name="Varghese N."/>
            <person name="Submissions S."/>
        </authorList>
    </citation>
    <scope>NUCLEOTIDE SEQUENCE [LARGE SCALE GENOMIC DNA]</scope>
    <source>
        <strain evidence="14">DSM 23127</strain>
    </source>
</reference>
<dbReference type="PROSITE" id="PS51272">
    <property type="entry name" value="SLH"/>
    <property type="match status" value="3"/>
</dbReference>
<dbReference type="CDD" id="cd07410">
    <property type="entry name" value="MPP_CpdB_N"/>
    <property type="match status" value="1"/>
</dbReference>
<evidence type="ECO:0000256" key="8">
    <source>
        <dbReference type="ARBA" id="ARBA00022741"/>
    </source>
</evidence>
<dbReference type="PANTHER" id="PTHR11575">
    <property type="entry name" value="5'-NUCLEOTIDASE-RELATED"/>
    <property type="match status" value="1"/>
</dbReference>
<dbReference type="InterPro" id="IPR004843">
    <property type="entry name" value="Calcineurin-like_PHP"/>
</dbReference>
<feature type="domain" description="SLH" evidence="12">
    <location>
        <begin position="663"/>
        <end position="726"/>
    </location>
</feature>
<feature type="chain" id="PRO_5038501814" evidence="11">
    <location>
        <begin position="26"/>
        <end position="840"/>
    </location>
</feature>
<evidence type="ECO:0000256" key="11">
    <source>
        <dbReference type="SAM" id="SignalP"/>
    </source>
</evidence>
<dbReference type="InterPro" id="IPR008334">
    <property type="entry name" value="5'-Nucleotdase_C"/>
</dbReference>
<keyword evidence="10" id="KW-0511">Multifunctional enzyme</keyword>
<evidence type="ECO:0000256" key="7">
    <source>
        <dbReference type="ARBA" id="ARBA00022729"/>
    </source>
</evidence>
<evidence type="ECO:0000256" key="5">
    <source>
        <dbReference type="ARBA" id="ARBA00006654"/>
    </source>
</evidence>
<protein>
    <submittedName>
        <fullName evidence="13">2',3'-cyclic-nucleotide 2'-phosphodiesterase / 3'-nucleotidase</fullName>
    </submittedName>
</protein>
<evidence type="ECO:0000313" key="13">
    <source>
        <dbReference type="EMBL" id="SIS40351.1"/>
    </source>
</evidence>
<keyword evidence="7 11" id="KW-0732">Signal</keyword>
<dbReference type="GO" id="GO:0046872">
    <property type="term" value="F:metal ion binding"/>
    <property type="evidence" value="ECO:0007669"/>
    <property type="project" value="UniProtKB-KW"/>
</dbReference>
<organism evidence="13 14">
    <name type="scientific">Salimicrobium flavidum</name>
    <dbReference type="NCBI Taxonomy" id="570947"/>
    <lineage>
        <taxon>Bacteria</taxon>
        <taxon>Bacillati</taxon>
        <taxon>Bacillota</taxon>
        <taxon>Bacilli</taxon>
        <taxon>Bacillales</taxon>
        <taxon>Bacillaceae</taxon>
        <taxon>Salimicrobium</taxon>
    </lineage>
</organism>
<dbReference type="GO" id="GO:0009166">
    <property type="term" value="P:nucleotide catabolic process"/>
    <property type="evidence" value="ECO:0007669"/>
    <property type="project" value="InterPro"/>
</dbReference>
<dbReference type="AlphaFoldDB" id="A0A1N7ITQ3"/>
<dbReference type="GO" id="GO:0008663">
    <property type="term" value="F:2',3'-cyclic-nucleotide 2'-phosphodiesterase activity"/>
    <property type="evidence" value="ECO:0007669"/>
    <property type="project" value="UniProtKB-EC"/>
</dbReference>
<keyword evidence="9" id="KW-0378">Hydrolase</keyword>
<keyword evidence="8" id="KW-0547">Nucleotide-binding</keyword>
<accession>A0A1N7ITQ3</accession>
<evidence type="ECO:0000256" key="2">
    <source>
        <dbReference type="ARBA" id="ARBA00001730"/>
    </source>
</evidence>
<comment type="catalytic activity">
    <reaction evidence="2">
        <text>a nucleoside 2',3'-cyclic phosphate + H2O = a nucleoside 3'-phosphate + H(+)</text>
        <dbReference type="Rhea" id="RHEA:19621"/>
        <dbReference type="ChEBI" id="CHEBI:15377"/>
        <dbReference type="ChEBI" id="CHEBI:15378"/>
        <dbReference type="ChEBI" id="CHEBI:66949"/>
        <dbReference type="ChEBI" id="CHEBI:66954"/>
        <dbReference type="EC" id="3.1.4.16"/>
    </reaction>
</comment>
<feature type="signal peptide" evidence="11">
    <location>
        <begin position="1"/>
        <end position="25"/>
    </location>
</feature>
<dbReference type="GO" id="GO:0000166">
    <property type="term" value="F:nucleotide binding"/>
    <property type="evidence" value="ECO:0007669"/>
    <property type="project" value="UniProtKB-KW"/>
</dbReference>
<dbReference type="InterPro" id="IPR029052">
    <property type="entry name" value="Metallo-depent_PP-like"/>
</dbReference>
<dbReference type="Pfam" id="PF02872">
    <property type="entry name" value="5_nucleotid_C"/>
    <property type="match status" value="1"/>
</dbReference>
<dbReference type="PANTHER" id="PTHR11575:SF6">
    <property type="entry name" value="2',3'-CYCLIC-NUCLEOTIDE 2'-PHOSPHODIESTERASE_3'-NUCLEOTIDASE"/>
    <property type="match status" value="1"/>
</dbReference>
<comment type="subcellular location">
    <subcellularLocation>
        <location evidence="4">Cell envelope</location>
    </subcellularLocation>
</comment>
<comment type="cofactor">
    <cofactor evidence="3">
        <name>a divalent metal cation</name>
        <dbReference type="ChEBI" id="CHEBI:60240"/>
    </cofactor>
</comment>
<keyword evidence="14" id="KW-1185">Reference proteome</keyword>
<dbReference type="PRINTS" id="PR01607">
    <property type="entry name" value="APYRASEFAMLY"/>
</dbReference>
<dbReference type="Pfam" id="PF00149">
    <property type="entry name" value="Metallophos"/>
    <property type="match status" value="1"/>
</dbReference>
<dbReference type="GO" id="GO:0008254">
    <property type="term" value="F:3'-nucleotidase activity"/>
    <property type="evidence" value="ECO:0007669"/>
    <property type="project" value="UniProtKB-EC"/>
</dbReference>
<sequence length="840" mass="93419">MLKKTGWLSIGALVLGVVLPGTGVAAQEDGDEVDLRIMETTDIHSNVMNFDYFSGTTDDTVGLVKVASLIEDAQAEQENNVLIDNGDLIQGNPLADHIHNNGVLDEEGNIHPVYKAMNLLDYDAGNYGNHEFNYGLDYLSQATEGSDFPYVNANVYKADDDDDPTNNENYFDPYVLVDKEVTDEDGDTHTIQVGIIGFTPPQIMQWDKDKLEGKVETRDLKETAEKFIPQMKEDGADVIVGVPHSGLGNTEDYIKGAENQTYQLTTVDGFDALLFGHSHQAFPSDDYAGLDGTAGVDLEKGTINGVAVAQAGFWGSHLGVVDLSLEYKDGEWAVTDQQSETRAIYDSENGESLAENHEGVEDAVEEDHEATQDYVQTPVGETEVPLYSYFSQVLDDPTVQIVNDAQKQYVEKYVQGTANDDLPVLSAAAPFKAGRDGVSDFTDIEAGGLNISDTTSLYKYPNTVRAVKIDGAQVIEWLEWSAGQFNQIDPDEEGPQQLVKANTSTEPGFPSYNFDVIDGITYEIDVTEPARYDNDGEQINDSHRIKNVQYEGEAIDPDQEFLVATNNYRANMKFANPDGDNIVIESPDENRQVLVDYIQSNDSINPQADQNWSFAPVEGDPTLTFTSAPGGQKYAENIEEITYQETRADGFATYQFDMPEQQASESFEDVPEDHHFAPYIYPLTDLGVIEGYSKSEFRPDEEVSRAQFAAFIARALDLEADGELPFTDVSDRFSKEITAVHEAGIANGYSETSFKPERNITREQMTTMLMRAYNVYHDEDYEAEGDHVFKDENHIRGEFDPYINAAYELELIEGQKGNMFRPKDDANREEAAKVIYQMIQ</sequence>
<evidence type="ECO:0000259" key="12">
    <source>
        <dbReference type="PROSITE" id="PS51272"/>
    </source>
</evidence>
<dbReference type="OrthoDB" id="9775118at2"/>
<dbReference type="NCBIfam" id="NF006938">
    <property type="entry name" value="PRK09420.1"/>
    <property type="match status" value="1"/>
</dbReference>
<gene>
    <name evidence="13" type="ORF">SAMN05421687_102176</name>
</gene>
<dbReference type="SUPFAM" id="SSF56300">
    <property type="entry name" value="Metallo-dependent phosphatases"/>
    <property type="match status" value="1"/>
</dbReference>
<dbReference type="RefSeq" id="WP_076557085.1">
    <property type="nucleotide sequence ID" value="NZ_FTOC01000002.1"/>
</dbReference>
<keyword evidence="6" id="KW-0479">Metal-binding</keyword>
<dbReference type="Gene3D" id="3.90.780.10">
    <property type="entry name" value="5'-Nucleotidase, C-terminal domain"/>
    <property type="match status" value="1"/>
</dbReference>
<dbReference type="InterPro" id="IPR006146">
    <property type="entry name" value="5'-Nucleotdase_CS"/>
</dbReference>
<dbReference type="Proteomes" id="UP000187608">
    <property type="component" value="Unassembled WGS sequence"/>
</dbReference>
<dbReference type="Gene3D" id="3.60.21.10">
    <property type="match status" value="1"/>
</dbReference>